<keyword evidence="3" id="KW-0732">Signal</keyword>
<feature type="transmembrane region" description="Helical" evidence="7">
    <location>
        <begin position="20"/>
        <end position="42"/>
    </location>
</feature>
<evidence type="ECO:0000256" key="6">
    <source>
        <dbReference type="ARBA" id="ARBA00023027"/>
    </source>
</evidence>
<keyword evidence="7" id="KW-1133">Transmembrane helix</keyword>
<reference evidence="8 9" key="1">
    <citation type="journal article" date="2017" name="Nat. Ecol. Evol.">
        <title>Scallop genome provides insights into evolution of bilaterian karyotype and development.</title>
        <authorList>
            <person name="Wang S."/>
            <person name="Zhang J."/>
            <person name="Jiao W."/>
            <person name="Li J."/>
            <person name="Xun X."/>
            <person name="Sun Y."/>
            <person name="Guo X."/>
            <person name="Huan P."/>
            <person name="Dong B."/>
            <person name="Zhang L."/>
            <person name="Hu X."/>
            <person name="Sun X."/>
            <person name="Wang J."/>
            <person name="Zhao C."/>
            <person name="Wang Y."/>
            <person name="Wang D."/>
            <person name="Huang X."/>
            <person name="Wang R."/>
            <person name="Lv J."/>
            <person name="Li Y."/>
            <person name="Zhang Z."/>
            <person name="Liu B."/>
            <person name="Lu W."/>
            <person name="Hui Y."/>
            <person name="Liang J."/>
            <person name="Zhou Z."/>
            <person name="Hou R."/>
            <person name="Li X."/>
            <person name="Liu Y."/>
            <person name="Li H."/>
            <person name="Ning X."/>
            <person name="Lin Y."/>
            <person name="Zhao L."/>
            <person name="Xing Q."/>
            <person name="Dou J."/>
            <person name="Li Y."/>
            <person name="Mao J."/>
            <person name="Guo H."/>
            <person name="Dou H."/>
            <person name="Li T."/>
            <person name="Mu C."/>
            <person name="Jiang W."/>
            <person name="Fu Q."/>
            <person name="Fu X."/>
            <person name="Miao Y."/>
            <person name="Liu J."/>
            <person name="Yu Q."/>
            <person name="Li R."/>
            <person name="Liao H."/>
            <person name="Li X."/>
            <person name="Kong Y."/>
            <person name="Jiang Z."/>
            <person name="Chourrout D."/>
            <person name="Li R."/>
            <person name="Bao Z."/>
        </authorList>
    </citation>
    <scope>NUCLEOTIDE SEQUENCE [LARGE SCALE GENOMIC DNA]</scope>
    <source>
        <strain evidence="8 9">PY_sf001</strain>
    </source>
</reference>
<evidence type="ECO:0000256" key="3">
    <source>
        <dbReference type="ARBA" id="ARBA00022729"/>
    </source>
</evidence>
<dbReference type="EMBL" id="NEDP02005380">
    <property type="protein sequence ID" value="OWF41586.1"/>
    <property type="molecule type" value="Genomic_DNA"/>
</dbReference>
<organism evidence="8 9">
    <name type="scientific">Mizuhopecten yessoensis</name>
    <name type="common">Japanese scallop</name>
    <name type="synonym">Patinopecten yessoensis</name>
    <dbReference type="NCBI Taxonomy" id="6573"/>
    <lineage>
        <taxon>Eukaryota</taxon>
        <taxon>Metazoa</taxon>
        <taxon>Spiralia</taxon>
        <taxon>Lophotrochozoa</taxon>
        <taxon>Mollusca</taxon>
        <taxon>Bivalvia</taxon>
        <taxon>Autobranchia</taxon>
        <taxon>Pteriomorphia</taxon>
        <taxon>Pectinida</taxon>
        <taxon>Pectinoidea</taxon>
        <taxon>Pectinidae</taxon>
        <taxon>Mizuhopecten</taxon>
    </lineage>
</organism>
<dbReference type="Proteomes" id="UP000242188">
    <property type="component" value="Unassembled WGS sequence"/>
</dbReference>
<dbReference type="SUPFAM" id="SSF51905">
    <property type="entry name" value="FAD/NAD(P)-binding domain"/>
    <property type="match status" value="1"/>
</dbReference>
<evidence type="ECO:0000313" key="8">
    <source>
        <dbReference type="EMBL" id="OWF41586.1"/>
    </source>
</evidence>
<name>A0A210PYM2_MIZYE</name>
<dbReference type="STRING" id="6573.A0A210PYM2"/>
<keyword evidence="5" id="KW-0521">NADP</keyword>
<dbReference type="Pfam" id="PF13450">
    <property type="entry name" value="NAD_binding_8"/>
    <property type="match status" value="1"/>
</dbReference>
<accession>A0A210PYM2</accession>
<dbReference type="InterPro" id="IPR052206">
    <property type="entry name" value="Retinol_saturase"/>
</dbReference>
<keyword evidence="7" id="KW-0812">Transmembrane</keyword>
<evidence type="ECO:0000256" key="4">
    <source>
        <dbReference type="ARBA" id="ARBA00022827"/>
    </source>
</evidence>
<keyword evidence="9" id="KW-1185">Reference proteome</keyword>
<evidence type="ECO:0000256" key="2">
    <source>
        <dbReference type="ARBA" id="ARBA00022630"/>
    </source>
</evidence>
<keyword evidence="7" id="KW-0472">Membrane</keyword>
<dbReference type="Gene3D" id="3.50.50.60">
    <property type="entry name" value="FAD/NAD(P)-binding domain"/>
    <property type="match status" value="2"/>
</dbReference>
<comment type="similarity">
    <text evidence="1">Belongs to the carotenoid/retinoid oxidoreductase family. CrtISO subfamily.</text>
</comment>
<keyword evidence="4" id="KW-0274">FAD</keyword>
<evidence type="ECO:0000256" key="5">
    <source>
        <dbReference type="ARBA" id="ARBA00022857"/>
    </source>
</evidence>
<dbReference type="OrthoDB" id="38045at2759"/>
<keyword evidence="2" id="KW-0285">Flavoprotein</keyword>
<dbReference type="AlphaFoldDB" id="A0A210PYM2"/>
<evidence type="ECO:0000313" key="9">
    <source>
        <dbReference type="Proteomes" id="UP000242188"/>
    </source>
</evidence>
<keyword evidence="6" id="KW-0520">NAD</keyword>
<comment type="caution">
    <text evidence="8">The sequence shown here is derived from an EMBL/GenBank/DDBJ whole genome shotgun (WGS) entry which is preliminary data.</text>
</comment>
<proteinExistence type="inferred from homology"/>
<dbReference type="PANTHER" id="PTHR46091">
    <property type="entry name" value="BLR7054 PROTEIN"/>
    <property type="match status" value="1"/>
</dbReference>
<dbReference type="InterPro" id="IPR036188">
    <property type="entry name" value="FAD/NAD-bd_sf"/>
</dbReference>
<gene>
    <name evidence="8" type="ORF">KP79_PYT16367</name>
</gene>
<evidence type="ECO:0000256" key="7">
    <source>
        <dbReference type="SAM" id="Phobius"/>
    </source>
</evidence>
<sequence>MASTVMTTLADVQFYMLGLSTYPVGVSCVACCLAAALGLCLWGKGKQERGRNPFSIQHVKPILDLVTDKNTRKKILKNKFSVAKVPENIDDIVIGSGFGGLGVASLLSRAGHKVLVLEQHGRAGGSCHTFNEKGYEFDTGIHYVGNMAPGSVDRVLIDQITGGGIEYPPMDEAFDTVCLGDPENARVYDIVSDRKKLQASLIKRFPEEEEGILKLMQYFKDCEGFMDGYFVLKFLPKWIIGILTFTGIYNKLFKSYSKYLSVTTKEILERCTENQELKAVITYIFGDYGIVPSESSFGLHAMILNHYLDGAYYIRGGSSEVVFHTIPIIEGAGGQVLVKAPVNKILMDSSGHAHGVEVQTKEATIQIYAKRVISDAGLFNTFFKLLPKEIASKSCLYPMIKQVGNSLSFLTAFIGLKGTKEELGLKAHNMWTFTRTDQEQAMNEYLALSAEELHGYQIPLMFASFPSAKDPSWEKRNPGKSTCLIITLAKSEWFMQWKEQRVKRRDDEYKDLKNAIGRQMWNQLIKINPLLEGKDEFIEMGTPLSNAHYLGSPEGEMYGLEHSVERFSPPAAVHLRAETDIPGLFLTGQDILTAGFTGASFAALLCASTILNRNVHDDLTQLVKDMKKSA</sequence>
<protein>
    <submittedName>
        <fullName evidence="8">All-trans-retinol 13,14-reductase</fullName>
    </submittedName>
</protein>
<dbReference type="PANTHER" id="PTHR46091:SF3">
    <property type="entry name" value="AMINE OXIDASE DOMAIN-CONTAINING PROTEIN"/>
    <property type="match status" value="1"/>
</dbReference>
<evidence type="ECO:0000256" key="1">
    <source>
        <dbReference type="ARBA" id="ARBA00005855"/>
    </source>
</evidence>